<dbReference type="GO" id="GO:0006412">
    <property type="term" value="P:translation"/>
    <property type="evidence" value="ECO:0007669"/>
    <property type="project" value="InterPro"/>
</dbReference>
<dbReference type="AlphaFoldDB" id="A0A9P7T0R4"/>
<protein>
    <submittedName>
        <fullName evidence="4">60S ribosomal protein L33B</fullName>
    </submittedName>
</protein>
<keyword evidence="2 4" id="KW-0689">Ribosomal protein</keyword>
<dbReference type="InterPro" id="IPR038661">
    <property type="entry name" value="Ribosomal_eL33_sf"/>
</dbReference>
<proteinExistence type="inferred from homology"/>
<dbReference type="EMBL" id="SRPW01000175">
    <property type="protein sequence ID" value="KAG6017169.1"/>
    <property type="molecule type" value="Genomic_DNA"/>
</dbReference>
<dbReference type="PANTHER" id="PTHR10902">
    <property type="entry name" value="60S RIBOSOMAL PROTEIN L35A"/>
    <property type="match status" value="1"/>
</dbReference>
<dbReference type="Proteomes" id="UP000748025">
    <property type="component" value="Unassembled WGS sequence"/>
</dbReference>
<dbReference type="PROSITE" id="PS01105">
    <property type="entry name" value="RIBOSOMAL_L35AE"/>
    <property type="match status" value="1"/>
</dbReference>
<evidence type="ECO:0000313" key="5">
    <source>
        <dbReference type="Proteomes" id="UP000748025"/>
    </source>
</evidence>
<dbReference type="SUPFAM" id="SSF50447">
    <property type="entry name" value="Translation proteins"/>
    <property type="match status" value="1"/>
</dbReference>
<organism evidence="4 5">
    <name type="scientific">Claviceps pusilla</name>
    <dbReference type="NCBI Taxonomy" id="123648"/>
    <lineage>
        <taxon>Eukaryota</taxon>
        <taxon>Fungi</taxon>
        <taxon>Dikarya</taxon>
        <taxon>Ascomycota</taxon>
        <taxon>Pezizomycotina</taxon>
        <taxon>Sordariomycetes</taxon>
        <taxon>Hypocreomycetidae</taxon>
        <taxon>Hypocreales</taxon>
        <taxon>Clavicipitaceae</taxon>
        <taxon>Claviceps</taxon>
    </lineage>
</organism>
<dbReference type="Pfam" id="PF01247">
    <property type="entry name" value="Ribosomal_L35Ae"/>
    <property type="match status" value="1"/>
</dbReference>
<dbReference type="Gene3D" id="2.40.10.190">
    <property type="entry name" value="translation elongation factor selb, chain A, domain 4"/>
    <property type="match status" value="1"/>
</dbReference>
<dbReference type="InterPro" id="IPR018266">
    <property type="entry name" value="Ribosomal_eL33_CS"/>
</dbReference>
<dbReference type="OrthoDB" id="1166329at2759"/>
<accession>A0A9P7T0R4</accession>
<evidence type="ECO:0000313" key="4">
    <source>
        <dbReference type="EMBL" id="KAG6017169.1"/>
    </source>
</evidence>
<comment type="similarity">
    <text evidence="1">Belongs to the eukaryotic ribosomal protein eL33 family.</text>
</comment>
<evidence type="ECO:0000256" key="1">
    <source>
        <dbReference type="ARBA" id="ARBA00009269"/>
    </source>
</evidence>
<gene>
    <name evidence="4" type="primary">RPL33B</name>
    <name evidence="4" type="ORF">E4U43_002175</name>
</gene>
<comment type="caution">
    <text evidence="4">The sequence shown here is derived from an EMBL/GenBank/DDBJ whole genome shotgun (WGS) entry which is preliminary data.</text>
</comment>
<reference evidence="4" key="1">
    <citation type="journal article" date="2020" name="bioRxiv">
        <title>Whole genome comparisons of ergot fungi reveals the divergence and evolution of species within the genus Claviceps are the result of varying mechanisms driving genome evolution and host range expansion.</title>
        <authorList>
            <person name="Wyka S.A."/>
            <person name="Mondo S.J."/>
            <person name="Liu M."/>
            <person name="Dettman J."/>
            <person name="Nalam V."/>
            <person name="Broders K.D."/>
        </authorList>
    </citation>
    <scope>NUCLEOTIDE SEQUENCE</scope>
    <source>
        <strain evidence="4">CCC 602</strain>
    </source>
</reference>
<dbReference type="GO" id="GO:1990904">
    <property type="term" value="C:ribonucleoprotein complex"/>
    <property type="evidence" value="ECO:0007669"/>
    <property type="project" value="UniProtKB-KW"/>
</dbReference>
<dbReference type="FunFam" id="2.40.10.190:FF:000001">
    <property type="entry name" value="60S ribosomal protein L35a"/>
    <property type="match status" value="1"/>
</dbReference>
<keyword evidence="3" id="KW-0687">Ribonucleoprotein</keyword>
<dbReference type="GO" id="GO:0003735">
    <property type="term" value="F:structural constituent of ribosome"/>
    <property type="evidence" value="ECO:0007669"/>
    <property type="project" value="InterPro"/>
</dbReference>
<keyword evidence="5" id="KW-1185">Reference proteome</keyword>
<dbReference type="HAMAP" id="MF_00573">
    <property type="entry name" value="Ribosomal_eL33"/>
    <property type="match status" value="1"/>
</dbReference>
<name>A0A9P7T0R4_9HYPO</name>
<evidence type="ECO:0000256" key="3">
    <source>
        <dbReference type="ARBA" id="ARBA00023274"/>
    </source>
</evidence>
<dbReference type="InterPro" id="IPR001780">
    <property type="entry name" value="Ribosomal_eL33"/>
</dbReference>
<dbReference type="GO" id="GO:0005840">
    <property type="term" value="C:ribosome"/>
    <property type="evidence" value="ECO:0007669"/>
    <property type="project" value="UniProtKB-KW"/>
</dbReference>
<dbReference type="InterPro" id="IPR009000">
    <property type="entry name" value="Transl_B-barrel_sf"/>
</dbReference>
<evidence type="ECO:0000256" key="2">
    <source>
        <dbReference type="ARBA" id="ARBA00022980"/>
    </source>
</evidence>
<sequence>MPSESGHRRIEEEQGADGFAIRGRHLSYQRSRHVTRPGTSLIKIEGVDDTPAANFYLGKKVAYVYRAQKEVRGTKIRVIWGKVTRPHGNSGVVRARFSSPLPAKSFGASVRVMLYPSSI</sequence>